<dbReference type="EMBL" id="JBIGIC010000001">
    <property type="protein sequence ID" value="MFG6485602.1"/>
    <property type="molecule type" value="Genomic_DNA"/>
</dbReference>
<keyword evidence="2" id="KW-1185">Reference proteome</keyword>
<name>A0ABW7H7V8_9BURK</name>
<reference evidence="1 2" key="1">
    <citation type="submission" date="2024-08" db="EMBL/GenBank/DDBJ databases">
        <authorList>
            <person name="Lu H."/>
        </authorList>
    </citation>
    <scope>NUCLEOTIDE SEQUENCE [LARGE SCALE GENOMIC DNA]</scope>
    <source>
        <strain evidence="1 2">BYS78W</strain>
    </source>
</reference>
<proteinExistence type="predicted"/>
<protein>
    <recommendedName>
        <fullName evidence="3">Immunity protein 50</fullName>
    </recommendedName>
</protein>
<evidence type="ECO:0000313" key="1">
    <source>
        <dbReference type="EMBL" id="MFG6485602.1"/>
    </source>
</evidence>
<organism evidence="1 2">
    <name type="scientific">Pelomonas candidula</name>
    <dbReference type="NCBI Taxonomy" id="3299025"/>
    <lineage>
        <taxon>Bacteria</taxon>
        <taxon>Pseudomonadati</taxon>
        <taxon>Pseudomonadota</taxon>
        <taxon>Betaproteobacteria</taxon>
        <taxon>Burkholderiales</taxon>
        <taxon>Sphaerotilaceae</taxon>
        <taxon>Roseateles</taxon>
    </lineage>
</organism>
<dbReference type="Proteomes" id="UP001606134">
    <property type="component" value="Unassembled WGS sequence"/>
</dbReference>
<evidence type="ECO:0000313" key="2">
    <source>
        <dbReference type="Proteomes" id="UP001606134"/>
    </source>
</evidence>
<accession>A0ABW7H7V8</accession>
<comment type="caution">
    <text evidence="1">The sequence shown here is derived from an EMBL/GenBank/DDBJ whole genome shotgun (WGS) entry which is preliminary data.</text>
</comment>
<gene>
    <name evidence="1" type="ORF">ACG04R_02900</name>
</gene>
<sequence length="139" mass="16248">MRLHKRRWLFPENTLGEMRFLTPFQPPDELEMFDHGFGLAAEHDPEEAVLSFCRSYEDFRLLTVTFKMGYSSSVHVLITEKEGTTSNLSVEEVATWGFQSWEGESILRFSFSNTFEHFDLRLHYEPAPRVYFCALPQSA</sequence>
<dbReference type="RefSeq" id="WP_394406330.1">
    <property type="nucleotide sequence ID" value="NZ_JBIGIC010000001.1"/>
</dbReference>
<evidence type="ECO:0008006" key="3">
    <source>
        <dbReference type="Google" id="ProtNLM"/>
    </source>
</evidence>